<accession>A0A6C0B1H7</accession>
<name>A0A6C0B1H7_9ZZZZ</name>
<dbReference type="AlphaFoldDB" id="A0A6C0B1H7"/>
<proteinExistence type="predicted"/>
<evidence type="ECO:0000313" key="1">
    <source>
        <dbReference type="EMBL" id="QHS85936.1"/>
    </source>
</evidence>
<protein>
    <submittedName>
        <fullName evidence="1">Uncharacterized protein</fullName>
    </submittedName>
</protein>
<organism evidence="1">
    <name type="scientific">viral metagenome</name>
    <dbReference type="NCBI Taxonomy" id="1070528"/>
    <lineage>
        <taxon>unclassified sequences</taxon>
        <taxon>metagenomes</taxon>
        <taxon>organismal metagenomes</taxon>
    </lineage>
</organism>
<dbReference type="EMBL" id="MN739049">
    <property type="protein sequence ID" value="QHS85936.1"/>
    <property type="molecule type" value="Genomic_DNA"/>
</dbReference>
<reference evidence="1" key="1">
    <citation type="journal article" date="2020" name="Nature">
        <title>Giant virus diversity and host interactions through global metagenomics.</title>
        <authorList>
            <person name="Schulz F."/>
            <person name="Roux S."/>
            <person name="Paez-Espino D."/>
            <person name="Jungbluth S."/>
            <person name="Walsh D.A."/>
            <person name="Denef V.J."/>
            <person name="McMahon K.D."/>
            <person name="Konstantinidis K.T."/>
            <person name="Eloe-Fadrosh E.A."/>
            <person name="Kyrpides N.C."/>
            <person name="Woyke T."/>
        </authorList>
    </citation>
    <scope>NUCLEOTIDE SEQUENCE</scope>
    <source>
        <strain evidence="1">GVMAG-M-3300009185-36</strain>
    </source>
</reference>
<sequence>MATQLILANADKLARVDLAELIGLPLPHYGRSDMCFFLERELPYTKEGAIEAGVYRHLKVYKGHFLDYIAKKEYATLEDWVADCGSDMDKIMFGFSRFDGYRTHIKLEQLINHLNPVSQDMDELTKFAEKLSIDDLSLRDVMVRTRTVGLRTYAEYMDG</sequence>